<feature type="region of interest" description="Disordered" evidence="5">
    <location>
        <begin position="199"/>
        <end position="272"/>
    </location>
</feature>
<reference evidence="8" key="1">
    <citation type="submission" date="2024-01" db="EMBL/GenBank/DDBJ databases">
        <title>GRCr8: a new rat reference genome assembly contstructed from accurate long reads and long range scaffolding.</title>
        <authorList>
            <person name="Doris P.A."/>
            <person name="Kalbfleisch T."/>
            <person name="Li K."/>
            <person name="Howe K."/>
            <person name="Wood J."/>
        </authorList>
    </citation>
    <scope>NUCLEOTIDE SEQUENCE [LARGE SCALE GENOMIC DNA]</scope>
    <source>
        <strain evidence="8">Brown Norway</strain>
    </source>
</reference>
<feature type="domain" description="Spermatid maturation protein 1 N-terminal" evidence="7">
    <location>
        <begin position="1"/>
        <end position="71"/>
    </location>
</feature>
<dbReference type="Proteomes" id="UP000002494">
    <property type="component" value="Chromosome 10"/>
</dbReference>
<dbReference type="AlphaFoldDB" id="A0A8I5ZX63"/>
<feature type="compositionally biased region" description="Low complexity" evidence="5">
    <location>
        <begin position="658"/>
        <end position="669"/>
    </location>
</feature>
<evidence type="ECO:0000259" key="7">
    <source>
        <dbReference type="Pfam" id="PF15670"/>
    </source>
</evidence>
<evidence type="ECO:0000313" key="10">
    <source>
        <dbReference type="RGD" id="7642598"/>
    </source>
</evidence>
<dbReference type="GO" id="GO:0016020">
    <property type="term" value="C:membrane"/>
    <property type="evidence" value="ECO:0007669"/>
    <property type="project" value="UniProtKB-SubCell"/>
</dbReference>
<feature type="transmembrane region" description="Helical" evidence="6">
    <location>
        <begin position="27"/>
        <end position="48"/>
    </location>
</feature>
<feature type="compositionally biased region" description="Polar residues" evidence="5">
    <location>
        <begin position="160"/>
        <end position="176"/>
    </location>
</feature>
<dbReference type="PANTHER" id="PTHR34834">
    <property type="entry name" value="SPERMATID MATURATION PROTEIN 1"/>
    <property type="match status" value="1"/>
</dbReference>
<evidence type="ECO:0000313" key="8">
    <source>
        <dbReference type="Ensembl" id="ENSRNOP00000084046.2"/>
    </source>
</evidence>
<evidence type="ECO:0000256" key="5">
    <source>
        <dbReference type="SAM" id="MobiDB-lite"/>
    </source>
</evidence>
<dbReference type="GO" id="GO:0030317">
    <property type="term" value="P:flagellated sperm motility"/>
    <property type="evidence" value="ECO:0000318"/>
    <property type="project" value="GO_Central"/>
</dbReference>
<evidence type="ECO:0000256" key="1">
    <source>
        <dbReference type="ARBA" id="ARBA00004167"/>
    </source>
</evidence>
<dbReference type="RGD" id="7642598">
    <property type="gene designation" value="Spem3"/>
</dbReference>
<keyword evidence="4 6" id="KW-0472">Membrane</keyword>
<evidence type="ECO:0000256" key="3">
    <source>
        <dbReference type="ARBA" id="ARBA00022989"/>
    </source>
</evidence>
<feature type="compositionally biased region" description="Polar residues" evidence="5">
    <location>
        <begin position="248"/>
        <end position="257"/>
    </location>
</feature>
<evidence type="ECO:0000256" key="2">
    <source>
        <dbReference type="ARBA" id="ARBA00022692"/>
    </source>
</evidence>
<feature type="compositionally biased region" description="Polar residues" evidence="5">
    <location>
        <begin position="617"/>
        <end position="633"/>
    </location>
</feature>
<protein>
    <submittedName>
        <fullName evidence="8">SPEM family member 3</fullName>
    </submittedName>
</protein>
<reference evidence="8" key="3">
    <citation type="submission" date="2025-09" db="UniProtKB">
        <authorList>
            <consortium name="Ensembl"/>
        </authorList>
    </citation>
    <scope>IDENTIFICATION</scope>
    <source>
        <strain evidence="8">Brown Norway</strain>
    </source>
</reference>
<evidence type="ECO:0000313" key="9">
    <source>
        <dbReference type="Proteomes" id="UP000002494"/>
    </source>
</evidence>
<feature type="region of interest" description="Disordered" evidence="5">
    <location>
        <begin position="1225"/>
        <end position="1260"/>
    </location>
</feature>
<name>A0A8I5ZX63_RAT</name>
<feature type="region of interest" description="Disordered" evidence="5">
    <location>
        <begin position="291"/>
        <end position="337"/>
    </location>
</feature>
<dbReference type="OMA" id="MPPKINW"/>
<dbReference type="Ensembl" id="ENSRNOT00000099210.2">
    <property type="protein sequence ID" value="ENSRNOP00000084046.2"/>
    <property type="gene ID" value="ENSRNOG00000069891.2"/>
</dbReference>
<dbReference type="GeneID" id="102546484"/>
<accession>A0A8I5ZX63</accession>
<reference evidence="8" key="2">
    <citation type="submission" date="2025-08" db="UniProtKB">
        <authorList>
            <consortium name="Ensembl"/>
        </authorList>
    </citation>
    <scope>IDENTIFICATION</scope>
    <source>
        <strain evidence="8">Brown Norway</strain>
    </source>
</reference>
<feature type="region of interest" description="Disordered" evidence="5">
    <location>
        <begin position="139"/>
        <end position="187"/>
    </location>
</feature>
<feature type="compositionally biased region" description="Polar residues" evidence="5">
    <location>
        <begin position="484"/>
        <end position="503"/>
    </location>
</feature>
<feature type="compositionally biased region" description="Polar residues" evidence="5">
    <location>
        <begin position="733"/>
        <end position="747"/>
    </location>
</feature>
<keyword evidence="9" id="KW-1185">Reference proteome</keyword>
<evidence type="ECO:0000256" key="4">
    <source>
        <dbReference type="ARBA" id="ARBA00023136"/>
    </source>
</evidence>
<comment type="subcellular location">
    <subcellularLocation>
        <location evidence="1">Membrane</location>
        <topology evidence="1">Single-pass membrane protein</topology>
    </subcellularLocation>
</comment>
<dbReference type="GeneTree" id="ENSGT00940000164517"/>
<sequence length="1260" mass="137000">MGERTYHGAHSCSGTNLRKCQDLGDSILLILGSFILLNVGINVVTLLWKHLKNSLRILFHHYFPKDTKNLCSKIPARFHHRPGFLPAHVNHLDSWIPDTNDENISTCCWMPPQCGHGRAPQEAPWELWKEGLMGAGEAPQAVAMKTQASSFSRPEISPQIPKTSKLNMVLPSSPQDNKTKAPLDSQPHAPAQALTYTSTNTHEHPSTQSQTQTSEHSETRAQGVKHTPPSRAPDYIPARSEVPKPANALSSTSSRQPAPTPPYPSIHVPPHSQSHILGQAQAHILPSSSLQVPAPIPAQGLGHSPKQNSVHSSPQAPAKSPAYTSFQSKGHEPVPIPVHTLTHSQADVPKETTSQVLAHSQIHSYARTSVPNPTSASVPSPTFTPATCVLTPVPTCAPAPTLALSMTMTTTQAPAQVPTTTSTPILSSVPSMVATFGSNSSTGHMVYDARGVKQSTVLKHSSQDSRYFRKDLNILSRSQEVTTLVNSGSAEQRPKQYSGSSAEPPSGPMLGYLELGNMEWKISDNVKDKFSKPKTFPYNSVHPCCSERKTEEAQAPLYHQFLVYAQDDTPSKPCLHSPSTTQSTLPTIPPPCTLSLPLVSPRTFTVSQANYQKPSNLTQAPSFLSTPNSPQTGSSSHFSMPSQFSTISQSLIQPPNPENQNLNQGLGLQKTPPSLAKDSGVPKNTGFTQDPGLQKNPSLTRDPGLHKNPSLIPNPGFQKNPGLTQDPGLCKNPSLTPNPGFQKNPGLTQDPGLHKNPGLTLTPSINKNLGFYKFPDHTQDLYLCMNPNSSQDSCLQKNLDVSQDSGLRSPAAVQDAGVLRNRPALGVIQHSSPHKNVLFNETSGQRTLSFMQDSLVYRNAPSNQDTVIDKNKDPSPETIYKKPDPCRDSGGNNATGNVQHPGVCRNVGLTQDSRPQKSQCHTEDSDVNKGPGLTKESGPHKNLDLVQTSCLHKSSGLTQDSGDYKNLGLLQDSGTCRASDLLQDSDSYKSSSLINTTEPEKRSDLNQDVSIYSSEHSQSSIPQECPETDQDPCPHRDPALGRGSGFKPPGLTQQASPCKDSSLILDPGLTKRLSYVPSTDSVQISGSLPTVMLTPSPVKPFVCKMASQKDNTGQHLSWTPVPVSQNSCPPKAQVVPTDLKSFSEVPVLIELQPPSRRLDSQDWAYPVDTVPPAFQKYRQMSMPPKINWKPHCPGPGTRSGHVVFDSRQKPLVTGREKCEALTSRRFRQETPRNSEETQKEWGYENVMRTLNKDGTNTHRE</sequence>
<feature type="region of interest" description="Disordered" evidence="5">
    <location>
        <begin position="1012"/>
        <end position="1060"/>
    </location>
</feature>
<feature type="region of interest" description="Disordered" evidence="5">
    <location>
        <begin position="617"/>
        <end position="759"/>
    </location>
</feature>
<feature type="compositionally biased region" description="Low complexity" evidence="5">
    <location>
        <begin position="634"/>
        <end position="645"/>
    </location>
</feature>
<dbReference type="AGR" id="RGD:7642598"/>
<evidence type="ECO:0000256" key="6">
    <source>
        <dbReference type="SAM" id="Phobius"/>
    </source>
</evidence>
<organism evidence="8 9">
    <name type="scientific">Rattus norvegicus</name>
    <name type="common">Rat</name>
    <dbReference type="NCBI Taxonomy" id="10116"/>
    <lineage>
        <taxon>Eukaryota</taxon>
        <taxon>Metazoa</taxon>
        <taxon>Chordata</taxon>
        <taxon>Craniata</taxon>
        <taxon>Vertebrata</taxon>
        <taxon>Euteleostomi</taxon>
        <taxon>Mammalia</taxon>
        <taxon>Eutheria</taxon>
        <taxon>Euarchontoglires</taxon>
        <taxon>Glires</taxon>
        <taxon>Rodentia</taxon>
        <taxon>Myomorpha</taxon>
        <taxon>Muroidea</taxon>
        <taxon>Muridae</taxon>
        <taxon>Murinae</taxon>
        <taxon>Rattus</taxon>
    </lineage>
</organism>
<dbReference type="GO" id="GO:0005737">
    <property type="term" value="C:cytoplasm"/>
    <property type="evidence" value="ECO:0000318"/>
    <property type="project" value="GO_Central"/>
</dbReference>
<dbReference type="GlyGen" id="A0A8I5ZX63">
    <property type="glycosylation" value="1 site"/>
</dbReference>
<proteinExistence type="predicted"/>
<gene>
    <name evidence="8 10" type="primary">Spem3</name>
</gene>
<keyword evidence="2 6" id="KW-0812">Transmembrane</keyword>
<feature type="compositionally biased region" description="Polar residues" evidence="5">
    <location>
        <begin position="908"/>
        <end position="919"/>
    </location>
</feature>
<feature type="compositionally biased region" description="Basic and acidic residues" evidence="5">
    <location>
        <begin position="867"/>
        <end position="887"/>
    </location>
</feature>
<dbReference type="PANTHER" id="PTHR34834:SF3">
    <property type="entry name" value="SPEM FAMILY MEMBER 3"/>
    <property type="match status" value="1"/>
</dbReference>
<feature type="region of interest" description="Disordered" evidence="5">
    <location>
        <begin position="861"/>
        <end position="941"/>
    </location>
</feature>
<dbReference type="Pfam" id="PF15670">
    <property type="entry name" value="Spem1"/>
    <property type="match status" value="1"/>
</dbReference>
<dbReference type="InterPro" id="IPR031368">
    <property type="entry name" value="SPEM1_N"/>
</dbReference>
<dbReference type="GO" id="GO:0007291">
    <property type="term" value="P:sperm individualization"/>
    <property type="evidence" value="ECO:0000318"/>
    <property type="project" value="GO_Central"/>
</dbReference>
<feature type="compositionally biased region" description="Basic and acidic residues" evidence="5">
    <location>
        <begin position="1226"/>
        <end position="1242"/>
    </location>
</feature>
<dbReference type="RefSeq" id="NP_001386376.1">
    <property type="nucleotide sequence ID" value="NM_001399447.1"/>
</dbReference>
<feature type="region of interest" description="Disordered" evidence="5">
    <location>
        <begin position="484"/>
        <end position="507"/>
    </location>
</feature>
<keyword evidence="3 6" id="KW-1133">Transmembrane helix</keyword>
<feature type="compositionally biased region" description="Polar residues" evidence="5">
    <location>
        <begin position="305"/>
        <end position="315"/>
    </location>
</feature>